<dbReference type="GO" id="GO:0003824">
    <property type="term" value="F:catalytic activity"/>
    <property type="evidence" value="ECO:0007669"/>
    <property type="project" value="UniProtKB-ARBA"/>
</dbReference>
<dbReference type="Gene3D" id="1.10.3210.10">
    <property type="entry name" value="Hypothetical protein af1432"/>
    <property type="match status" value="1"/>
</dbReference>
<dbReference type="SMART" id="SM00267">
    <property type="entry name" value="GGDEF"/>
    <property type="match status" value="1"/>
</dbReference>
<dbReference type="SUPFAM" id="SSF109604">
    <property type="entry name" value="HD-domain/PDEase-like"/>
    <property type="match status" value="1"/>
</dbReference>
<dbReference type="eggNOG" id="COG2206">
    <property type="taxonomic scope" value="Bacteria"/>
</dbReference>
<dbReference type="KEGG" id="gba:J421_2701"/>
<dbReference type="PROSITE" id="PS51832">
    <property type="entry name" value="HD_GYP"/>
    <property type="match status" value="1"/>
</dbReference>
<proteinExistence type="predicted"/>
<dbReference type="InterPro" id="IPR000160">
    <property type="entry name" value="GGDEF_dom"/>
</dbReference>
<reference evidence="4 5" key="1">
    <citation type="journal article" date="2014" name="Genome Announc.">
        <title>Genome Sequence and Methylome of Soil Bacterium Gemmatirosa kalamazoonensis KBS708T, a Member of the Rarely Cultivated Gemmatimonadetes Phylum.</title>
        <authorList>
            <person name="Debruyn J.M."/>
            <person name="Radosevich M."/>
            <person name="Wommack K.E."/>
            <person name="Polson S.W."/>
            <person name="Hauser L.J."/>
            <person name="Fawaz M.N."/>
            <person name="Korlach J."/>
            <person name="Tsai Y.C."/>
        </authorList>
    </citation>
    <scope>NUCLEOTIDE SEQUENCE [LARGE SCALE GENOMIC DNA]</scope>
    <source>
        <strain evidence="4 5">KBS708</strain>
    </source>
</reference>
<dbReference type="EMBL" id="CP007128">
    <property type="protein sequence ID" value="AHG90238.1"/>
    <property type="molecule type" value="Genomic_DNA"/>
</dbReference>
<dbReference type="InterPro" id="IPR041664">
    <property type="entry name" value="AAA_16"/>
</dbReference>
<dbReference type="Gene3D" id="3.40.50.300">
    <property type="entry name" value="P-loop containing nucleotide triphosphate hydrolases"/>
    <property type="match status" value="1"/>
</dbReference>
<dbReference type="PANTHER" id="PTHR43155:SF2">
    <property type="entry name" value="CYCLIC DI-GMP PHOSPHODIESTERASE PA4108"/>
    <property type="match status" value="1"/>
</dbReference>
<feature type="domain" description="GGDEF" evidence="2">
    <location>
        <begin position="620"/>
        <end position="756"/>
    </location>
</feature>
<dbReference type="SUPFAM" id="SSF55073">
    <property type="entry name" value="Nucleotide cyclase"/>
    <property type="match status" value="1"/>
</dbReference>
<dbReference type="InterPro" id="IPR019734">
    <property type="entry name" value="TPR_rpt"/>
</dbReference>
<evidence type="ECO:0000259" key="3">
    <source>
        <dbReference type="PROSITE" id="PS51832"/>
    </source>
</evidence>
<feature type="region of interest" description="Disordered" evidence="1">
    <location>
        <begin position="565"/>
        <end position="584"/>
    </location>
</feature>
<dbReference type="InterPro" id="IPR027417">
    <property type="entry name" value="P-loop_NTPase"/>
</dbReference>
<dbReference type="HOGENOM" id="CLU_003413_0_0_0"/>
<dbReference type="SMART" id="SM00471">
    <property type="entry name" value="HDc"/>
    <property type="match status" value="1"/>
</dbReference>
<evidence type="ECO:0000313" key="4">
    <source>
        <dbReference type="EMBL" id="AHG90238.1"/>
    </source>
</evidence>
<dbReference type="eggNOG" id="COG3899">
    <property type="taxonomic scope" value="Bacteria"/>
</dbReference>
<dbReference type="NCBIfam" id="TIGR00254">
    <property type="entry name" value="GGDEF"/>
    <property type="match status" value="1"/>
</dbReference>
<dbReference type="Gene3D" id="3.30.70.270">
    <property type="match status" value="1"/>
</dbReference>
<feature type="domain" description="HD-GYP" evidence="3">
    <location>
        <begin position="354"/>
        <end position="549"/>
    </location>
</feature>
<dbReference type="InterPro" id="IPR011990">
    <property type="entry name" value="TPR-like_helical_dom_sf"/>
</dbReference>
<dbReference type="Pfam" id="PF13424">
    <property type="entry name" value="TPR_12"/>
    <property type="match status" value="2"/>
</dbReference>
<dbReference type="Pfam" id="PF13487">
    <property type="entry name" value="HD_5"/>
    <property type="match status" value="1"/>
</dbReference>
<dbReference type="SUPFAM" id="SSF48452">
    <property type="entry name" value="TPR-like"/>
    <property type="match status" value="3"/>
</dbReference>
<evidence type="ECO:0000256" key="1">
    <source>
        <dbReference type="SAM" id="MobiDB-lite"/>
    </source>
</evidence>
<evidence type="ECO:0000313" key="5">
    <source>
        <dbReference type="Proteomes" id="UP000019151"/>
    </source>
</evidence>
<dbReference type="InParanoid" id="W0RLE6"/>
<dbReference type="InterPro" id="IPR043128">
    <property type="entry name" value="Rev_trsase/Diguanyl_cyclase"/>
</dbReference>
<gene>
    <name evidence="4" type="ORF">J421_2701</name>
</gene>
<evidence type="ECO:0000259" key="2">
    <source>
        <dbReference type="PROSITE" id="PS50887"/>
    </source>
</evidence>
<dbReference type="eggNOG" id="COG0457">
    <property type="taxonomic scope" value="Bacteria"/>
</dbReference>
<dbReference type="SMART" id="SM00028">
    <property type="entry name" value="TPR"/>
    <property type="match status" value="9"/>
</dbReference>
<dbReference type="PANTHER" id="PTHR43155">
    <property type="entry name" value="CYCLIC DI-GMP PHOSPHODIESTERASE PA4108-RELATED"/>
    <property type="match status" value="1"/>
</dbReference>
<organism evidence="4 5">
    <name type="scientific">Gemmatirosa kalamazoonensis</name>
    <dbReference type="NCBI Taxonomy" id="861299"/>
    <lineage>
        <taxon>Bacteria</taxon>
        <taxon>Pseudomonadati</taxon>
        <taxon>Gemmatimonadota</taxon>
        <taxon>Gemmatimonadia</taxon>
        <taxon>Gemmatimonadales</taxon>
        <taxon>Gemmatimonadaceae</taxon>
        <taxon>Gemmatirosa</taxon>
    </lineage>
</organism>
<dbReference type="RefSeq" id="WP_148306308.1">
    <property type="nucleotide sequence ID" value="NZ_CP007128.1"/>
</dbReference>
<dbReference type="NCBIfam" id="TIGR00277">
    <property type="entry name" value="HDIG"/>
    <property type="match status" value="1"/>
</dbReference>
<dbReference type="Pfam" id="PF13191">
    <property type="entry name" value="AAA_16"/>
    <property type="match status" value="1"/>
</dbReference>
<dbReference type="InterPro" id="IPR037522">
    <property type="entry name" value="HD_GYP_dom"/>
</dbReference>
<name>W0RLE6_9BACT</name>
<dbReference type="Proteomes" id="UP000019151">
    <property type="component" value="Chromosome"/>
</dbReference>
<dbReference type="CDD" id="cd00077">
    <property type="entry name" value="HDc"/>
    <property type="match status" value="1"/>
</dbReference>
<dbReference type="FunFam" id="3.30.70.270:FF:000001">
    <property type="entry name" value="Diguanylate cyclase domain protein"/>
    <property type="match status" value="1"/>
</dbReference>
<dbReference type="OrthoDB" id="9804747at2"/>
<dbReference type="InterPro" id="IPR006675">
    <property type="entry name" value="HDIG_dom"/>
</dbReference>
<dbReference type="PROSITE" id="PS50887">
    <property type="entry name" value="GGDEF"/>
    <property type="match status" value="1"/>
</dbReference>
<dbReference type="STRING" id="861299.J421_2701"/>
<dbReference type="Pfam" id="PF00990">
    <property type="entry name" value="GGDEF"/>
    <property type="match status" value="1"/>
</dbReference>
<dbReference type="SUPFAM" id="SSF52540">
    <property type="entry name" value="P-loop containing nucleoside triphosphate hydrolases"/>
    <property type="match status" value="1"/>
</dbReference>
<accession>W0RLE6</accession>
<protein>
    <submittedName>
        <fullName evidence="4">Diguanylate cyclase</fullName>
    </submittedName>
</protein>
<dbReference type="Gene3D" id="1.25.40.10">
    <property type="entry name" value="Tetratricopeptide repeat domain"/>
    <property type="match status" value="3"/>
</dbReference>
<dbReference type="InterPro" id="IPR003607">
    <property type="entry name" value="HD/PDEase_dom"/>
</dbReference>
<dbReference type="CDD" id="cd01949">
    <property type="entry name" value="GGDEF"/>
    <property type="match status" value="1"/>
</dbReference>
<sequence length="1617" mass="175839">MASPPLRKPRPAHLQLVGEVPVESLQELIERGHAAEREGQRTEARACYERALVHARETRDEPRVTALLRWVARTWSAEGRFDEANRALDEALAVAERIADDGAAGHAVNGKAALYSAQGELDEAERLYLRARSLALQAGDSKLAALTAQNLGVIACVRGELEEARRHYELCLAEYRTLGLARDVCVALTNLGKLHTAQSAWDVAEKYFDEALHICDALGEVAVRAQLDVNLAELAVARCDWGRAQATLDHAIEAAQLAGDAGSLGEAHKLAGVVARETGQLAAAERHFVEAERVAESHVDAVLLAETTHERAAMYRRQGRSREALQYLNRAHKLFTQLRARRHLADIDGRLDELESEFETVARRWSESIEAKDEYTQGHCVRVADLACLIAARAGFGARDLVWFRIGALLHDVGKLVIPSDVLNKAGRLTEEEWALMRRHPEAGVEMLAGIDFPWDVRPMIESHHERWDGTGYPRAAAGEAIPLTARMLAIADVYDALTTHRSYKPALSHDAAVELMRRDIGYAFDPALFSLFEEIVRHGPPVPGQSPRVEPRLTGRRPRRGIEEDAPAFAPQPPGAHRPTGGHAAVETDALDDLTGLPLRKAFGDTAARLLDAAGRASAPSALLVIDVDYFKLVNDSFGHLQGDDVLRTVADALREGVRVGDVVGRYAGDEFVVLLPECDPETAHTVAERLRRSVELRRCPRRDEPGESVGVTLSIGLSFAPTHGDSFESLFAAADSALYGAKRRGRNAVTPAAGAGAREAELQIERFAGRREERQRVERLFTTSAAGDPRVLAVVGEAGVGKSTLVRQLGPSARVRSGALVGAACLEADVRPPYGPWADVIAALHALGAVAPRAWRELPRLVPALRHPAAPLQTAEGSRYALLEEISDYLRAASAERPLVLVLDDMQWADGPTWDALEFVVSRLESERLLICLTVRVEDLRGEGADRRRRLSRQPRYEELALRRLSREEVAQWLDVVFEGKLVGDDLLAHLADTAEGNPLFTSQMLRTLLEEDAVRRVGDRWQFESRTATAIPVAVEDLLTRRLDRLSDDARRILTVAAVIGREFDAEVLVEATEGTEDAVLDALDAGMEAAVLKQAGTHDGTRYGFAHALLVDALRRGVNPLRLRRTHERVARVLADRNPDAVSEIALHYDRAGCAEPAFHAAMAAGARAAAVYAHEQAAVFFELAAKHAPAPADAAAAEWEQARLADSRARYAEVETRCARLATELVEGAADAGLLRPARRLRENARLLRGDDAAGVRGRAETLLADAESAGDEVETVELLGLLSQSYSRVGDAEAAERVAAEGVRVAESLGKQRLLAQLVMRLGTAQITHRPSDAVRHFRRALEIYAALDDVRGQLRCHINTGVANDRAENQPAAETSYAAALELARRVKAPDMAGGASLNLGVLLMKTGRYERAAACFDEALRHFTAIENEPLRLAAIYNQANLSRERGDTVAAVPLYERAASLAAAMGQLDVHAGALSGLALTQLELGARASAEARCGEVAALLASRDGWWFQGAELYEALQVRLTAEREPEAAFARLSKAVERAAALDGYAAAWLLATCARPLVAAGPAMRAALEPLAQRHLVRVRARGYAPLLERFAGAELLTVSAAE</sequence>
<keyword evidence="5" id="KW-1185">Reference proteome</keyword>
<dbReference type="InterPro" id="IPR029787">
    <property type="entry name" value="Nucleotide_cyclase"/>
</dbReference>
<dbReference type="eggNOG" id="COG3706">
    <property type="taxonomic scope" value="Bacteria"/>
</dbReference>